<dbReference type="AlphaFoldDB" id="U4LBK7"/>
<sequence>MVASTREPRFVVAVDFGTTFTSVAFAHSTSPRDVKLVMTWPGAGTGDPSAEQVPTEVHYTNEESRARRWGYELENSSTADALK</sequence>
<dbReference type="SUPFAM" id="SSF53067">
    <property type="entry name" value="Actin-like ATPase domain"/>
    <property type="match status" value="1"/>
</dbReference>
<dbReference type="Gene3D" id="3.30.420.40">
    <property type="match status" value="1"/>
</dbReference>
<dbReference type="InterPro" id="IPR043129">
    <property type="entry name" value="ATPase_NBD"/>
</dbReference>
<dbReference type="STRING" id="1076935.U4LBK7"/>
<dbReference type="Proteomes" id="UP000018144">
    <property type="component" value="Unassembled WGS sequence"/>
</dbReference>
<dbReference type="OrthoDB" id="2963168at2759"/>
<dbReference type="PANTHER" id="PTHR14187">
    <property type="entry name" value="ALPHA KINASE/ELONGATION FACTOR 2 KINASE"/>
    <property type="match status" value="1"/>
</dbReference>
<gene>
    <name evidence="1" type="ORF">PCON_04468</name>
</gene>
<dbReference type="PANTHER" id="PTHR14187:SF82">
    <property type="entry name" value="FAMILY CHAPERONE, PUTATIVE (AFU_ORTHOLOGUE AFUA_7G08575)-RELATED"/>
    <property type="match status" value="1"/>
</dbReference>
<accession>U4LBK7</accession>
<proteinExistence type="predicted"/>
<evidence type="ECO:0000313" key="2">
    <source>
        <dbReference type="Proteomes" id="UP000018144"/>
    </source>
</evidence>
<protein>
    <submittedName>
        <fullName evidence="1">Similar to Pc22g24810 [Penicillium chrysogenum Wisconsin 54-1255] acc. no. XP_002566369</fullName>
    </submittedName>
</protein>
<organism evidence="1 2">
    <name type="scientific">Pyronema omphalodes (strain CBS 100304)</name>
    <name type="common">Pyronema confluens</name>
    <dbReference type="NCBI Taxonomy" id="1076935"/>
    <lineage>
        <taxon>Eukaryota</taxon>
        <taxon>Fungi</taxon>
        <taxon>Dikarya</taxon>
        <taxon>Ascomycota</taxon>
        <taxon>Pezizomycotina</taxon>
        <taxon>Pezizomycetes</taxon>
        <taxon>Pezizales</taxon>
        <taxon>Pyronemataceae</taxon>
        <taxon>Pyronema</taxon>
    </lineage>
</organism>
<name>U4LBK7_PYROM</name>
<evidence type="ECO:0000313" key="1">
    <source>
        <dbReference type="EMBL" id="CCX17464.1"/>
    </source>
</evidence>
<dbReference type="EMBL" id="HF936658">
    <property type="protein sequence ID" value="CCX17464.1"/>
    <property type="molecule type" value="Genomic_DNA"/>
</dbReference>
<reference evidence="1 2" key="1">
    <citation type="journal article" date="2013" name="PLoS Genet.">
        <title>The genome and development-dependent transcriptomes of Pyronema confluens: a window into fungal evolution.</title>
        <authorList>
            <person name="Traeger S."/>
            <person name="Altegoer F."/>
            <person name="Freitag M."/>
            <person name="Gabaldon T."/>
            <person name="Kempken F."/>
            <person name="Kumar A."/>
            <person name="Marcet-Houben M."/>
            <person name="Poggeler S."/>
            <person name="Stajich J.E."/>
            <person name="Nowrousian M."/>
        </authorList>
    </citation>
    <scope>NUCLEOTIDE SEQUENCE [LARGE SCALE GENOMIC DNA]</scope>
    <source>
        <strain evidence="2">CBS 100304</strain>
        <tissue evidence="1">Vegetative mycelium</tissue>
    </source>
</reference>
<keyword evidence="2" id="KW-1185">Reference proteome</keyword>